<keyword evidence="2" id="KW-0560">Oxidoreductase</keyword>
<feature type="domain" description="Ketoreductase" evidence="3">
    <location>
        <begin position="7"/>
        <end position="148"/>
    </location>
</feature>
<dbReference type="InterPro" id="IPR020904">
    <property type="entry name" value="Sc_DH/Rdtase_CS"/>
</dbReference>
<dbReference type="Gene3D" id="3.40.50.720">
    <property type="entry name" value="NAD(P)-binding Rossmann-like Domain"/>
    <property type="match status" value="1"/>
</dbReference>
<dbReference type="Pfam" id="PF13561">
    <property type="entry name" value="adh_short_C2"/>
    <property type="match status" value="1"/>
</dbReference>
<comment type="similarity">
    <text evidence="1">Belongs to the short-chain dehydrogenases/reductases (SDR) family.</text>
</comment>
<name>A0A5J4KYW6_9CHLR</name>
<keyword evidence="5" id="KW-1185">Reference proteome</keyword>
<comment type="caution">
    <text evidence="4">The sequence shown here is derived from an EMBL/GenBank/DDBJ whole genome shotgun (WGS) entry which is preliminary data.</text>
</comment>
<dbReference type="GO" id="GO:0016491">
    <property type="term" value="F:oxidoreductase activity"/>
    <property type="evidence" value="ECO:0007669"/>
    <property type="project" value="UniProtKB-KW"/>
</dbReference>
<accession>A0A5J4KYW6</accession>
<dbReference type="RefSeq" id="WP_151759370.1">
    <property type="nucleotide sequence ID" value="NZ_BKZW01000004.1"/>
</dbReference>
<evidence type="ECO:0000256" key="1">
    <source>
        <dbReference type="ARBA" id="ARBA00006484"/>
    </source>
</evidence>
<reference evidence="4 5" key="1">
    <citation type="submission" date="2019-10" db="EMBL/GenBank/DDBJ databases">
        <title>Dictyobacter vulcani sp. nov., within the class Ktedonobacteria, isolated from soil of volcanic Mt. Zao.</title>
        <authorList>
            <person name="Zheng Y."/>
            <person name="Wang C.M."/>
            <person name="Sakai Y."/>
            <person name="Abe K."/>
            <person name="Yokota A."/>
            <person name="Yabe S."/>
        </authorList>
    </citation>
    <scope>NUCLEOTIDE SEQUENCE [LARGE SCALE GENOMIC DNA]</scope>
    <source>
        <strain evidence="4 5">W12</strain>
    </source>
</reference>
<dbReference type="AlphaFoldDB" id="A0A5J4KYW6"/>
<dbReference type="PROSITE" id="PS00061">
    <property type="entry name" value="ADH_SHORT"/>
    <property type="match status" value="1"/>
</dbReference>
<dbReference type="Proteomes" id="UP000326912">
    <property type="component" value="Unassembled WGS sequence"/>
</dbReference>
<dbReference type="NCBIfam" id="NF005559">
    <property type="entry name" value="PRK07231.1"/>
    <property type="match status" value="1"/>
</dbReference>
<dbReference type="PRINTS" id="PR00081">
    <property type="entry name" value="GDHRDH"/>
</dbReference>
<dbReference type="PRINTS" id="PR00080">
    <property type="entry name" value="SDRFAMILY"/>
</dbReference>
<dbReference type="FunFam" id="3.40.50.720:FF:000084">
    <property type="entry name" value="Short-chain dehydrogenase reductase"/>
    <property type="match status" value="1"/>
</dbReference>
<dbReference type="InterPro" id="IPR002347">
    <property type="entry name" value="SDR_fam"/>
</dbReference>
<organism evidence="4 5">
    <name type="scientific">Dictyobacter vulcani</name>
    <dbReference type="NCBI Taxonomy" id="2607529"/>
    <lineage>
        <taxon>Bacteria</taxon>
        <taxon>Bacillati</taxon>
        <taxon>Chloroflexota</taxon>
        <taxon>Ktedonobacteria</taxon>
        <taxon>Ktedonobacterales</taxon>
        <taxon>Dictyobacteraceae</taxon>
        <taxon>Dictyobacter</taxon>
    </lineage>
</organism>
<dbReference type="PANTHER" id="PTHR24321">
    <property type="entry name" value="DEHYDROGENASES, SHORT CHAIN"/>
    <property type="match status" value="1"/>
</dbReference>
<evidence type="ECO:0000313" key="4">
    <source>
        <dbReference type="EMBL" id="GER91767.1"/>
    </source>
</evidence>
<dbReference type="EMBL" id="BKZW01000004">
    <property type="protein sequence ID" value="GER91767.1"/>
    <property type="molecule type" value="Genomic_DNA"/>
</dbReference>
<dbReference type="CDD" id="cd05233">
    <property type="entry name" value="SDR_c"/>
    <property type="match status" value="1"/>
</dbReference>
<evidence type="ECO:0000313" key="5">
    <source>
        <dbReference type="Proteomes" id="UP000326912"/>
    </source>
</evidence>
<evidence type="ECO:0000256" key="2">
    <source>
        <dbReference type="ARBA" id="ARBA00023002"/>
    </source>
</evidence>
<dbReference type="InterPro" id="IPR057326">
    <property type="entry name" value="KR_dom"/>
</dbReference>
<dbReference type="InterPro" id="IPR036291">
    <property type="entry name" value="NAD(P)-bd_dom_sf"/>
</dbReference>
<proteinExistence type="inferred from homology"/>
<protein>
    <submittedName>
        <fullName evidence="4">Short-chain dehydrogenase</fullName>
    </submittedName>
</protein>
<dbReference type="PANTHER" id="PTHR24321:SF15">
    <property type="entry name" value="OXIDOREDUCTASE UCPA"/>
    <property type="match status" value="1"/>
</dbReference>
<gene>
    <name evidence="4" type="ORF">KDW_59290</name>
</gene>
<sequence>MFRLDHKIALVTGAGSGIGREIALLYARQGAYVVIADIQLAAAQRVVNEITAQDGRAQAVQLDVADEAQVQAVFARVVQEHGCLDILVNNAGVSHVGNILETSLDDWERVMSVNARGVFLCAREAVRLMVARQPQGGVLVNIASVAGMVALDRRLPYSASKGAVISLTRSIAIDFAQQHIRANAICPGTVHTPFVEGFLAKNFPTTSDEERDKLHARQPIGRMGNPDEIAHAALYLASDEAAFVTGSSLVIDGGLTADNSVLIFL</sequence>
<dbReference type="SUPFAM" id="SSF51735">
    <property type="entry name" value="NAD(P)-binding Rossmann-fold domains"/>
    <property type="match status" value="1"/>
</dbReference>
<dbReference type="NCBIfam" id="NF009466">
    <property type="entry name" value="PRK12826.1-2"/>
    <property type="match status" value="1"/>
</dbReference>
<evidence type="ECO:0000259" key="3">
    <source>
        <dbReference type="SMART" id="SM00822"/>
    </source>
</evidence>
<dbReference type="SMART" id="SM00822">
    <property type="entry name" value="PKS_KR"/>
    <property type="match status" value="1"/>
</dbReference>